<dbReference type="RefSeq" id="XP_002779178.1">
    <property type="nucleotide sequence ID" value="XM_002779132.1"/>
</dbReference>
<dbReference type="GO" id="GO:0006206">
    <property type="term" value="P:pyrimidine nucleobase metabolic process"/>
    <property type="evidence" value="ECO:0007669"/>
    <property type="project" value="TreeGrafter"/>
</dbReference>
<dbReference type="OMA" id="TCYRIAM"/>
<proteinExistence type="predicted"/>
<dbReference type="Gene3D" id="3.40.50.1000">
    <property type="entry name" value="HAD superfamily/HAD-like"/>
    <property type="match status" value="1"/>
</dbReference>
<evidence type="ECO:0000313" key="2">
    <source>
        <dbReference type="Proteomes" id="UP000007800"/>
    </source>
</evidence>
<name>C5KWW9_PERM5</name>
<dbReference type="InParanoid" id="C5KWW9"/>
<accession>C5KWW9</accession>
<dbReference type="Pfam" id="PF00702">
    <property type="entry name" value="Hydrolase"/>
    <property type="match status" value="1"/>
</dbReference>
<dbReference type="SUPFAM" id="SSF56784">
    <property type="entry name" value="HAD-like"/>
    <property type="match status" value="1"/>
</dbReference>
<dbReference type="NCBIfam" id="TIGR01509">
    <property type="entry name" value="HAD-SF-IA-v3"/>
    <property type="match status" value="1"/>
</dbReference>
<dbReference type="EMBL" id="GG677097">
    <property type="protein sequence ID" value="EER10973.1"/>
    <property type="molecule type" value="Genomic_DNA"/>
</dbReference>
<protein>
    <submittedName>
        <fullName evidence="1">Uncharacterized protein</fullName>
    </submittedName>
</protein>
<dbReference type="GO" id="GO:0008252">
    <property type="term" value="F:nucleotidase activity"/>
    <property type="evidence" value="ECO:0007669"/>
    <property type="project" value="TreeGrafter"/>
</dbReference>
<dbReference type="Proteomes" id="UP000007800">
    <property type="component" value="Unassembled WGS sequence"/>
</dbReference>
<dbReference type="GO" id="GO:0009166">
    <property type="term" value="P:nucleotide catabolic process"/>
    <property type="evidence" value="ECO:0007669"/>
    <property type="project" value="TreeGrafter"/>
</dbReference>
<dbReference type="AlphaFoldDB" id="C5KWW9"/>
<dbReference type="InterPro" id="IPR052791">
    <property type="entry name" value="SSM1_domain"/>
</dbReference>
<reference evidence="1 2" key="1">
    <citation type="submission" date="2008-07" db="EMBL/GenBank/DDBJ databases">
        <authorList>
            <person name="El-Sayed N."/>
            <person name="Caler E."/>
            <person name="Inman J."/>
            <person name="Amedeo P."/>
            <person name="Hass B."/>
            <person name="Wortman J."/>
        </authorList>
    </citation>
    <scope>NUCLEOTIDE SEQUENCE [LARGE SCALE GENOMIC DNA]</scope>
    <source>
        <strain evidence="2">ATCC 50983 / TXsc</strain>
    </source>
</reference>
<gene>
    <name evidence="1" type="ORF">Pmar_PMAR029593</name>
</gene>
<sequence>MIDRIDVSTWVLTVGPMQHCSRCLEYLGIDDLLPNVIDTAMCNFETKRNATCYRIAMEIADVTDPSTCILVDDSPANLEAAKQVGWRTVVVNPNDTLQGPFPGVDFIIDNITLLPTVIPECFNSAAEKSDVSSDDEIISVSINLYTGKRSRHIESVDTAPSESQFGSFASDIACDD</sequence>
<dbReference type="InterPro" id="IPR023214">
    <property type="entry name" value="HAD_sf"/>
</dbReference>
<evidence type="ECO:0000313" key="1">
    <source>
        <dbReference type="EMBL" id="EER10973.1"/>
    </source>
</evidence>
<dbReference type="OrthoDB" id="433379at2759"/>
<dbReference type="GeneID" id="9056036"/>
<dbReference type="PANTHER" id="PTHR47438:SF1">
    <property type="entry name" value="PHOSPHATE METABOLISM PROTEIN 8-RELATED"/>
    <property type="match status" value="1"/>
</dbReference>
<dbReference type="InterPro" id="IPR036412">
    <property type="entry name" value="HAD-like_sf"/>
</dbReference>
<organism evidence="2">
    <name type="scientific">Perkinsus marinus (strain ATCC 50983 / TXsc)</name>
    <dbReference type="NCBI Taxonomy" id="423536"/>
    <lineage>
        <taxon>Eukaryota</taxon>
        <taxon>Sar</taxon>
        <taxon>Alveolata</taxon>
        <taxon>Perkinsozoa</taxon>
        <taxon>Perkinsea</taxon>
        <taxon>Perkinsida</taxon>
        <taxon>Perkinsidae</taxon>
        <taxon>Perkinsus</taxon>
    </lineage>
</organism>
<dbReference type="PANTHER" id="PTHR47438">
    <property type="entry name" value="PHOSPHATE METABOLISM PROTEIN 8-RELATED"/>
    <property type="match status" value="1"/>
</dbReference>
<keyword evidence="2" id="KW-1185">Reference proteome</keyword>
<dbReference type="InterPro" id="IPR006439">
    <property type="entry name" value="HAD-SF_hydro_IA"/>
</dbReference>